<dbReference type="PANTHER" id="PTHR13604:SF0">
    <property type="entry name" value="ABASIC SITE PROCESSING PROTEIN HMCES"/>
    <property type="match status" value="1"/>
</dbReference>
<name>A0A4Z1BY95_9GAMM</name>
<dbReference type="RefSeq" id="WP_135804457.1">
    <property type="nucleotide sequence ID" value="NZ_SRPF01000006.1"/>
</dbReference>
<keyword evidence="7" id="KW-0456">Lyase</keyword>
<dbReference type="GO" id="GO:0006508">
    <property type="term" value="P:proteolysis"/>
    <property type="evidence" value="ECO:0007669"/>
    <property type="project" value="UniProtKB-KW"/>
</dbReference>
<keyword evidence="3" id="KW-0227">DNA damage</keyword>
<evidence type="ECO:0000313" key="9">
    <source>
        <dbReference type="EMBL" id="TGN38329.1"/>
    </source>
</evidence>
<dbReference type="GO" id="GO:0016829">
    <property type="term" value="F:lyase activity"/>
    <property type="evidence" value="ECO:0007669"/>
    <property type="project" value="UniProtKB-KW"/>
</dbReference>
<keyword evidence="10" id="KW-1185">Reference proteome</keyword>
<keyword evidence="5" id="KW-0190">Covalent protein-DNA linkage</keyword>
<dbReference type="PANTHER" id="PTHR13604">
    <property type="entry name" value="DC12-RELATED"/>
    <property type="match status" value="1"/>
</dbReference>
<dbReference type="EMBL" id="SRPF01000006">
    <property type="protein sequence ID" value="TGN38329.1"/>
    <property type="molecule type" value="Genomic_DNA"/>
</dbReference>
<evidence type="ECO:0000256" key="8">
    <source>
        <dbReference type="RuleBase" id="RU364100"/>
    </source>
</evidence>
<sequence>MCGRYNVIDDLLVQELLEALEVASKVQTRLNIAPGAKGQIVYETCQGRTLQDAIWSLLIEPKPDGTGYRPSPKYSTFNARAGSLGSSPLWKKRFHSQRAIIPASGFHEWTGEKGRKQCYNIRQVDSAIAFGGLYELWDFQGAIVPSFTIITLPPHPNFSHIHPKSIPLMLRPEDFDLWLDPHVTNTDPLQHLLRTRISATLLAEPVKSPEHLEKAGEGEIIEADES</sequence>
<keyword evidence="2 8" id="KW-0645">Protease</keyword>
<dbReference type="GO" id="GO:0106300">
    <property type="term" value="P:protein-DNA covalent cross-linking repair"/>
    <property type="evidence" value="ECO:0007669"/>
    <property type="project" value="InterPro"/>
</dbReference>
<dbReference type="GO" id="GO:0003697">
    <property type="term" value="F:single-stranded DNA binding"/>
    <property type="evidence" value="ECO:0007669"/>
    <property type="project" value="InterPro"/>
</dbReference>
<dbReference type="EC" id="3.4.-.-" evidence="8"/>
<proteinExistence type="inferred from homology"/>
<evidence type="ECO:0000313" key="10">
    <source>
        <dbReference type="Proteomes" id="UP000298325"/>
    </source>
</evidence>
<evidence type="ECO:0000256" key="4">
    <source>
        <dbReference type="ARBA" id="ARBA00022801"/>
    </source>
</evidence>
<comment type="caution">
    <text evidence="9">The sequence shown here is derived from an EMBL/GenBank/DDBJ whole genome shotgun (WGS) entry which is preliminary data.</text>
</comment>
<evidence type="ECO:0000256" key="5">
    <source>
        <dbReference type="ARBA" id="ARBA00023124"/>
    </source>
</evidence>
<dbReference type="SUPFAM" id="SSF143081">
    <property type="entry name" value="BB1717-like"/>
    <property type="match status" value="1"/>
</dbReference>
<dbReference type="Gene3D" id="3.90.1680.10">
    <property type="entry name" value="SOS response associated peptidase-like"/>
    <property type="match status" value="1"/>
</dbReference>
<evidence type="ECO:0000256" key="6">
    <source>
        <dbReference type="ARBA" id="ARBA00023125"/>
    </source>
</evidence>
<evidence type="ECO:0000256" key="3">
    <source>
        <dbReference type="ARBA" id="ARBA00022763"/>
    </source>
</evidence>
<dbReference type="Pfam" id="PF02586">
    <property type="entry name" value="SRAP"/>
    <property type="match status" value="1"/>
</dbReference>
<accession>A0A4Z1BY95</accession>
<evidence type="ECO:0000256" key="1">
    <source>
        <dbReference type="ARBA" id="ARBA00008136"/>
    </source>
</evidence>
<protein>
    <recommendedName>
        <fullName evidence="8">Abasic site processing protein</fullName>
        <ecNumber evidence="8">3.4.-.-</ecNumber>
    </recommendedName>
</protein>
<gene>
    <name evidence="9" type="ORF">E5Q11_15990</name>
</gene>
<evidence type="ECO:0000256" key="7">
    <source>
        <dbReference type="ARBA" id="ARBA00023239"/>
    </source>
</evidence>
<keyword evidence="4 8" id="KW-0378">Hydrolase</keyword>
<dbReference type="InterPro" id="IPR003738">
    <property type="entry name" value="SRAP"/>
</dbReference>
<evidence type="ECO:0000256" key="2">
    <source>
        <dbReference type="ARBA" id="ARBA00022670"/>
    </source>
</evidence>
<dbReference type="InterPro" id="IPR036590">
    <property type="entry name" value="SRAP-like"/>
</dbReference>
<keyword evidence="6" id="KW-0238">DNA-binding</keyword>
<dbReference type="GO" id="GO:0008233">
    <property type="term" value="F:peptidase activity"/>
    <property type="evidence" value="ECO:0007669"/>
    <property type="project" value="UniProtKB-KW"/>
</dbReference>
<comment type="similarity">
    <text evidence="1 8">Belongs to the SOS response-associated peptidase family.</text>
</comment>
<organism evidence="9 10">
    <name type="scientific">Marinobacter confluentis</name>
    <dbReference type="NCBI Taxonomy" id="1697557"/>
    <lineage>
        <taxon>Bacteria</taxon>
        <taxon>Pseudomonadati</taxon>
        <taxon>Pseudomonadota</taxon>
        <taxon>Gammaproteobacteria</taxon>
        <taxon>Pseudomonadales</taxon>
        <taxon>Marinobacteraceae</taxon>
        <taxon>Marinobacter</taxon>
    </lineage>
</organism>
<reference evidence="9 10" key="1">
    <citation type="submission" date="2019-04" db="EMBL/GenBank/DDBJ databases">
        <authorList>
            <person name="Park S."/>
            <person name="Yoon J.-H."/>
        </authorList>
    </citation>
    <scope>NUCLEOTIDE SEQUENCE [LARGE SCALE GENOMIC DNA]</scope>
    <source>
        <strain evidence="9 10">HJM-18</strain>
    </source>
</reference>
<dbReference type="AlphaFoldDB" id="A0A4Z1BY95"/>
<dbReference type="Proteomes" id="UP000298325">
    <property type="component" value="Unassembled WGS sequence"/>
</dbReference>
<dbReference type="OrthoDB" id="6192129at2"/>